<evidence type="ECO:0000313" key="10">
    <source>
        <dbReference type="RefSeq" id="XP_026079369.1"/>
    </source>
</evidence>
<dbReference type="KEGG" id="caua:113056748"/>
<dbReference type="GO" id="GO:0005739">
    <property type="term" value="C:mitochondrion"/>
    <property type="evidence" value="ECO:0007669"/>
    <property type="project" value="UniProtKB-SubCell"/>
</dbReference>
<comment type="similarity">
    <text evidence="7">Belongs to the MGME1 family.</text>
</comment>
<dbReference type="InterPro" id="IPR038726">
    <property type="entry name" value="PDDEXK_AddAB-type"/>
</dbReference>
<comment type="subcellular location">
    <subcellularLocation>
        <location evidence="7">Mitochondrion</location>
    </subcellularLocation>
</comment>
<feature type="active site" evidence="7">
    <location>
        <position position="337"/>
    </location>
</feature>
<evidence type="ECO:0000256" key="3">
    <source>
        <dbReference type="ARBA" id="ARBA00022801"/>
    </source>
</evidence>
<proteinExistence type="inferred from homology"/>
<dbReference type="CTD" id="92667"/>
<dbReference type="Proteomes" id="UP000515129">
    <property type="component" value="Chromosome 38"/>
</dbReference>
<evidence type="ECO:0000256" key="7">
    <source>
        <dbReference type="HAMAP-Rule" id="MF_03030"/>
    </source>
</evidence>
<accession>A0A6P6L498</accession>
<evidence type="ECO:0000256" key="5">
    <source>
        <dbReference type="ARBA" id="ARBA00023128"/>
    </source>
</evidence>
<dbReference type="Pfam" id="PF12705">
    <property type="entry name" value="PDDEXK_1"/>
    <property type="match status" value="1"/>
</dbReference>
<dbReference type="PANTHER" id="PTHR31340:SF3">
    <property type="entry name" value="MITOCHONDRIAL GENOME MAINTENANCE EXONUCLEASE 1"/>
    <property type="match status" value="1"/>
</dbReference>
<dbReference type="FunFam" id="3.90.320.10:FF:000005">
    <property type="entry name" value="Mitochondrial genome maintenance exonuclease 1"/>
    <property type="match status" value="1"/>
</dbReference>
<reference evidence="10" key="1">
    <citation type="submission" date="2025-08" db="UniProtKB">
        <authorList>
            <consortium name="RefSeq"/>
        </authorList>
    </citation>
    <scope>IDENTIFICATION</scope>
    <source>
        <strain evidence="10">Wakin</strain>
        <tissue evidence="10">Muscle</tissue>
    </source>
</reference>
<feature type="active site" evidence="7">
    <location>
        <position position="322"/>
    </location>
</feature>
<evidence type="ECO:0000256" key="1">
    <source>
        <dbReference type="ARBA" id="ARBA00022722"/>
    </source>
</evidence>
<dbReference type="OrthoDB" id="5777131at2759"/>
<keyword evidence="1 7" id="KW-0540">Nuclease</keyword>
<sequence>MTTRLTNFRSSSNYNSHNSPVNQVHTPFETPVCNDCGSQIRFAKLFIFVYLFKCICPFSKACANSRNSYYRNRIRPSRMAITMQVMKLAIQCKCVRSVGFPSGNFLLVDNFLTSCQWRARKKVSQYSTVDTERYSSLVREVLSSKTSSQTPENIEDEDCQLYGPVIRSRPPSQQPKVPKNLHPLLNEAKGQSEYVPGDLARITLKRDSNKTSTPSVTRILQKTMPPDQAFYLERWKRRMIAQLGEEGFREYSLNIFRQGKLFHAAIEDTLTQETSSKEDHECPAEVSGYIESVSNVLNDITGVRAIESAVHHSALQYLGIVDCVAQYRGSLCVIDWKTSEKPKPFLRQTYDNPLQVAAYIGALNCDHNYNYQVENGLIVVAYKDGSPAHTHFLNSEHIMPFWEKWLLRLEEYVEK</sequence>
<protein>
    <recommendedName>
        <fullName evidence="7">Mitochondrial genome maintenance exonuclease 1</fullName>
        <ecNumber evidence="7">3.1.-.-</ecNumber>
    </recommendedName>
</protein>
<keyword evidence="9" id="KW-1185">Reference proteome</keyword>
<dbReference type="Gene3D" id="3.90.320.10">
    <property type="match status" value="1"/>
</dbReference>
<feature type="domain" description="PD-(D/E)XK endonuclease-like" evidence="8">
    <location>
        <begin position="315"/>
        <end position="373"/>
    </location>
</feature>
<keyword evidence="3 7" id="KW-0378">Hydrolase</keyword>
<dbReference type="GO" id="GO:0008297">
    <property type="term" value="F:single-stranded DNA exodeoxyribonuclease activity"/>
    <property type="evidence" value="ECO:0007669"/>
    <property type="project" value="UniProtKB-UniRule"/>
</dbReference>
<organism evidence="9 10">
    <name type="scientific">Carassius auratus</name>
    <name type="common">Goldfish</name>
    <dbReference type="NCBI Taxonomy" id="7957"/>
    <lineage>
        <taxon>Eukaryota</taxon>
        <taxon>Metazoa</taxon>
        <taxon>Chordata</taxon>
        <taxon>Craniata</taxon>
        <taxon>Vertebrata</taxon>
        <taxon>Euteleostomi</taxon>
        <taxon>Actinopterygii</taxon>
        <taxon>Neopterygii</taxon>
        <taxon>Teleostei</taxon>
        <taxon>Ostariophysi</taxon>
        <taxon>Cypriniformes</taxon>
        <taxon>Cyprinidae</taxon>
        <taxon>Cyprininae</taxon>
        <taxon>Carassius</taxon>
    </lineage>
</organism>
<keyword evidence="6" id="KW-0234">DNA repair</keyword>
<dbReference type="GO" id="GO:0006264">
    <property type="term" value="P:mitochondrial DNA replication"/>
    <property type="evidence" value="ECO:0007669"/>
    <property type="project" value="TreeGrafter"/>
</dbReference>
<evidence type="ECO:0000256" key="2">
    <source>
        <dbReference type="ARBA" id="ARBA00022763"/>
    </source>
</evidence>
<evidence type="ECO:0000259" key="8">
    <source>
        <dbReference type="Pfam" id="PF12705"/>
    </source>
</evidence>
<evidence type="ECO:0000256" key="6">
    <source>
        <dbReference type="ARBA" id="ARBA00023204"/>
    </source>
</evidence>
<keyword evidence="4 7" id="KW-0269">Exonuclease</keyword>
<feature type="active site" evidence="7">
    <location>
        <position position="335"/>
    </location>
</feature>
<dbReference type="PANTHER" id="PTHR31340">
    <property type="entry name" value="MITOCHONDRIAL GENOME MAINTENANCE EXONUCLEASE 1"/>
    <property type="match status" value="1"/>
</dbReference>
<evidence type="ECO:0000256" key="4">
    <source>
        <dbReference type="ARBA" id="ARBA00022839"/>
    </source>
</evidence>
<gene>
    <name evidence="10" type="primary">mgme1</name>
    <name evidence="7" type="synonym">MGME1</name>
</gene>
<dbReference type="GO" id="GO:0043504">
    <property type="term" value="P:mitochondrial DNA repair"/>
    <property type="evidence" value="ECO:0007669"/>
    <property type="project" value="UniProtKB-UniRule"/>
</dbReference>
<dbReference type="EC" id="3.1.-.-" evidence="7"/>
<dbReference type="InterPro" id="IPR011335">
    <property type="entry name" value="Restrct_endonuc-II-like"/>
</dbReference>
<keyword evidence="2" id="KW-0227">DNA damage</keyword>
<name>A0A6P6L498_CARAU</name>
<dbReference type="SUPFAM" id="SSF52980">
    <property type="entry name" value="Restriction endonuclease-like"/>
    <property type="match status" value="1"/>
</dbReference>
<keyword evidence="5 7" id="KW-0496">Mitochondrion</keyword>
<evidence type="ECO:0000313" key="9">
    <source>
        <dbReference type="Proteomes" id="UP000515129"/>
    </source>
</evidence>
<dbReference type="AlphaFoldDB" id="A0A6P6L498"/>
<dbReference type="HAMAP" id="MF_03030">
    <property type="entry name" value="MGME1"/>
    <property type="match status" value="1"/>
</dbReference>
<dbReference type="RefSeq" id="XP_026079369.1">
    <property type="nucleotide sequence ID" value="XM_026223584.1"/>
</dbReference>
<dbReference type="InterPro" id="IPR011604">
    <property type="entry name" value="PDDEXK-like_dom_sf"/>
</dbReference>
<comment type="function">
    <text evidence="7">Metal-dependent single-stranded DNA (ssDNA) exonuclease involved in mitochondrial genome maintenance. Has preference for 5'-3' exonuclease activity. Necessary for maintenance of proper 7S DNA levels. Probably involved in mitochondrial DNA (mtDNA) repair.</text>
</comment>